<dbReference type="PANTHER" id="PTHR38479">
    <property type="entry name" value="LMO0824 PROTEIN"/>
    <property type="match status" value="1"/>
</dbReference>
<dbReference type="Pfam" id="PF06224">
    <property type="entry name" value="AlkZ-like"/>
    <property type="match status" value="1"/>
</dbReference>
<dbReference type="RefSeq" id="WP_248823282.1">
    <property type="nucleotide sequence ID" value="NZ_JALKFT010000002.1"/>
</dbReference>
<evidence type="ECO:0000313" key="1">
    <source>
        <dbReference type="EMBL" id="MCK9874653.1"/>
    </source>
</evidence>
<proteinExistence type="predicted"/>
<gene>
    <name evidence="1" type="ORF">MXD59_02445</name>
</gene>
<sequence>MGARELTVRELNRALLARQGLLEPLAVDVVAAIEAIGAVQAQQWSAPPVALWSRVAGFDTAALHDALAGRQAVLGTLLRGTLHLASAREHAAYAAVAEQSGVTRWERSGTPLPASAVDAVRAAVGEFCADTPRSDARIAEFLDSWVAANPMVLPAAEVTWQQAHGWRPVRTTPDLVRVPAADQWAKAPKLSLAAPNPRGAPTRTAASTADADALIEVTRRHLRAFGPATVDDVACWTGARTPRVRAALEAQDDLLRATGPTGNVCYDLPDAPRPGADTPAPARFLAAFDSALLAYHPSSRERILPAAFKKAVYSAGNLRVLATFLVDGLVAGTWAASGGRRAAELILTPAADVGTPHRRELEAEGERLLAFLYPGATPTISWS</sequence>
<dbReference type="InterPro" id="IPR009351">
    <property type="entry name" value="AlkZ-like"/>
</dbReference>
<name>A0ABT0JUG5_9ACTN</name>
<evidence type="ECO:0000313" key="2">
    <source>
        <dbReference type="Proteomes" id="UP001201873"/>
    </source>
</evidence>
<dbReference type="PANTHER" id="PTHR38479:SF2">
    <property type="entry name" value="WINGED HELIX DNA-BINDING DOMAIN-CONTAINING PROTEIN"/>
    <property type="match status" value="1"/>
</dbReference>
<organism evidence="1 2">
    <name type="scientific">Frankia umida</name>
    <dbReference type="NCBI Taxonomy" id="573489"/>
    <lineage>
        <taxon>Bacteria</taxon>
        <taxon>Bacillati</taxon>
        <taxon>Actinomycetota</taxon>
        <taxon>Actinomycetes</taxon>
        <taxon>Frankiales</taxon>
        <taxon>Frankiaceae</taxon>
        <taxon>Frankia</taxon>
    </lineage>
</organism>
<reference evidence="1 2" key="1">
    <citation type="submission" date="2022-04" db="EMBL/GenBank/DDBJ databases">
        <title>Genome diversity in the genus Frankia.</title>
        <authorList>
            <person name="Carlos-Shanley C."/>
            <person name="Hahn D."/>
        </authorList>
    </citation>
    <scope>NUCLEOTIDE SEQUENCE [LARGE SCALE GENOMIC DNA]</scope>
    <source>
        <strain evidence="1 2">Ag45/Mut15</strain>
    </source>
</reference>
<dbReference type="GO" id="GO:0003677">
    <property type="term" value="F:DNA binding"/>
    <property type="evidence" value="ECO:0007669"/>
    <property type="project" value="UniProtKB-KW"/>
</dbReference>
<protein>
    <submittedName>
        <fullName evidence="1">Winged helix DNA-binding domain-containing protein</fullName>
    </submittedName>
</protein>
<comment type="caution">
    <text evidence="1">The sequence shown here is derived from an EMBL/GenBank/DDBJ whole genome shotgun (WGS) entry which is preliminary data.</text>
</comment>
<accession>A0ABT0JUG5</accession>
<keyword evidence="1" id="KW-0238">DNA-binding</keyword>
<dbReference type="Proteomes" id="UP001201873">
    <property type="component" value="Unassembled WGS sequence"/>
</dbReference>
<keyword evidence="2" id="KW-1185">Reference proteome</keyword>
<dbReference type="EMBL" id="JALKFT010000002">
    <property type="protein sequence ID" value="MCK9874653.1"/>
    <property type="molecule type" value="Genomic_DNA"/>
</dbReference>